<organism evidence="2 3">
    <name type="scientific">Cellulomonas gilvus (strain ATCC 13127 / NRRL B-14078)</name>
    <name type="common">Cellvibrio gilvus</name>
    <dbReference type="NCBI Taxonomy" id="593907"/>
    <lineage>
        <taxon>Bacteria</taxon>
        <taxon>Bacillati</taxon>
        <taxon>Actinomycetota</taxon>
        <taxon>Actinomycetes</taxon>
        <taxon>Micrococcales</taxon>
        <taxon>Cellulomonadaceae</taxon>
        <taxon>Cellulomonas</taxon>
    </lineage>
</organism>
<dbReference type="HOGENOM" id="CLU_638876_0_0_11"/>
<dbReference type="Proteomes" id="UP000000485">
    <property type="component" value="Chromosome"/>
</dbReference>
<gene>
    <name evidence="2" type="ordered locus">Celgi_0526</name>
</gene>
<reference evidence="3" key="1">
    <citation type="submission" date="2011-04" db="EMBL/GenBank/DDBJ databases">
        <title>Complete sequence of Cellvibrio gilvus ATCC 13127.</title>
        <authorList>
            <person name="Lucas S."/>
            <person name="Han J."/>
            <person name="Lapidus A."/>
            <person name="Cheng J.-F."/>
            <person name="Goodwin L."/>
            <person name="Pitluck S."/>
            <person name="Peters L."/>
            <person name="Munk A."/>
            <person name="Detter J.C."/>
            <person name="Han C."/>
            <person name="Tapia R."/>
            <person name="Land M."/>
            <person name="Hauser L."/>
            <person name="Kyrpides N."/>
            <person name="Ivanova N."/>
            <person name="Ovchinnikova G."/>
            <person name="Pagani I."/>
            <person name="Mead D."/>
            <person name="Brumm P."/>
            <person name="Woyke T."/>
        </authorList>
    </citation>
    <scope>NUCLEOTIDE SEQUENCE [LARGE SCALE GENOMIC DNA]</scope>
    <source>
        <strain evidence="3">ATCC 13127 / NRRL B-14078</strain>
    </source>
</reference>
<sequence length="429" mass="46246">MAAHTQPTAATRQRSTPVPTPGVAVCGDVTTDTLRNLGSCATPQDEYWYHVASQEQMPLAGTARVAGVLDALDAKSPAGTSYTPGTLTREDVAQWLYQTPAIAHQLRLVLSLSDKRFYLDLSYLFSRNTYMGATEPATLCGCLPHTMKKHSTSALLGFITRGPELRRRRAAAVVADYLVARRLLVVLDLYFSLDATRRRAINDLWLAPHDVQQNETKRRGHGAEGEVAAALQAAGLRIEPETKALDPMGAADPNVDLQTFELAPRVPGRTLSADIGVLDGQGNLAAMVMGLVQSSDPGQFGVDKAATNRDIRQKLDDYRTSTGSTLEMWGIVDGIGYAENPNGTVLPMLGYFHEFIQHHSVYKALLAASRLGLCEVAAVQYDSDFYSDGVAAQMHQRYGGTAAHLAAGESAPTGTRSISAGRATVFLRS</sequence>
<dbReference type="KEGG" id="cga:Celgi_0526"/>
<dbReference type="STRING" id="593907.Celgi_0526"/>
<keyword evidence="3" id="KW-1185">Reference proteome</keyword>
<evidence type="ECO:0000313" key="2">
    <source>
        <dbReference type="EMBL" id="AEI11048.1"/>
    </source>
</evidence>
<feature type="compositionally biased region" description="Polar residues" evidence="1">
    <location>
        <begin position="1"/>
        <end position="17"/>
    </location>
</feature>
<dbReference type="EMBL" id="CP002665">
    <property type="protein sequence ID" value="AEI11048.1"/>
    <property type="molecule type" value="Genomic_DNA"/>
</dbReference>
<evidence type="ECO:0000256" key="1">
    <source>
        <dbReference type="SAM" id="MobiDB-lite"/>
    </source>
</evidence>
<protein>
    <submittedName>
        <fullName evidence="2">Uncharacterized protein</fullName>
    </submittedName>
</protein>
<name>F8A633_CELGA</name>
<feature type="region of interest" description="Disordered" evidence="1">
    <location>
        <begin position="1"/>
        <end position="23"/>
    </location>
</feature>
<proteinExistence type="predicted"/>
<dbReference type="AlphaFoldDB" id="F8A633"/>
<evidence type="ECO:0000313" key="3">
    <source>
        <dbReference type="Proteomes" id="UP000000485"/>
    </source>
</evidence>
<accession>F8A633</accession>